<organism evidence="7 8">
    <name type="scientific">Orbus sasakiae</name>
    <dbReference type="NCBI Taxonomy" id="1078475"/>
    <lineage>
        <taxon>Bacteria</taxon>
        <taxon>Pseudomonadati</taxon>
        <taxon>Pseudomonadota</taxon>
        <taxon>Gammaproteobacteria</taxon>
        <taxon>Orbales</taxon>
        <taxon>Orbaceae</taxon>
        <taxon>Orbus</taxon>
    </lineage>
</organism>
<comment type="cofactor">
    <cofactor evidence="1">
        <name>Fe(2+)</name>
        <dbReference type="ChEBI" id="CHEBI:29033"/>
    </cofactor>
</comment>
<dbReference type="Pfam" id="PF08007">
    <property type="entry name" value="JmjC_2"/>
    <property type="match status" value="1"/>
</dbReference>
<keyword evidence="5" id="KW-0408">Iron</keyword>
<evidence type="ECO:0000256" key="4">
    <source>
        <dbReference type="ARBA" id="ARBA00023002"/>
    </source>
</evidence>
<dbReference type="SMART" id="SM00558">
    <property type="entry name" value="JmjC"/>
    <property type="match status" value="1"/>
</dbReference>
<feature type="domain" description="JmjC" evidence="6">
    <location>
        <begin position="92"/>
        <end position="220"/>
    </location>
</feature>
<dbReference type="Gene3D" id="2.60.120.650">
    <property type="entry name" value="Cupin"/>
    <property type="match status" value="1"/>
</dbReference>
<evidence type="ECO:0000256" key="3">
    <source>
        <dbReference type="ARBA" id="ARBA00022964"/>
    </source>
</evidence>
<evidence type="ECO:0000256" key="2">
    <source>
        <dbReference type="ARBA" id="ARBA00022723"/>
    </source>
</evidence>
<keyword evidence="3" id="KW-0223">Dioxygenase</keyword>
<name>A0ABP9N074_9GAMM</name>
<keyword evidence="2" id="KW-0479">Metal-binding</keyword>
<evidence type="ECO:0000259" key="6">
    <source>
        <dbReference type="PROSITE" id="PS51184"/>
    </source>
</evidence>
<evidence type="ECO:0000256" key="1">
    <source>
        <dbReference type="ARBA" id="ARBA00001954"/>
    </source>
</evidence>
<dbReference type="EMBL" id="BAABHY010000001">
    <property type="protein sequence ID" value="GAA5105819.1"/>
    <property type="molecule type" value="Genomic_DNA"/>
</dbReference>
<dbReference type="Pfam" id="PF20514">
    <property type="entry name" value="WHD_ROXA"/>
    <property type="match status" value="1"/>
</dbReference>
<dbReference type="PANTHER" id="PTHR13096:SF8">
    <property type="entry name" value="RIBOSOMAL OXYGENASE 1"/>
    <property type="match status" value="1"/>
</dbReference>
<sequence length="368" mass="42464">MNNQLTINWDEFLKHYWQKKPVIIRNGFAHFVDPITPDELAGLALETEIDSRIVTNKDGKWDAKYGPFESYDHLGESNWSLLVQAVDHWHEEAATLVEPFRVLPHWQFEDLMISFATPGAGVGPHIDNYDVFITQGMGQRRWQVGDRNPNYHQFSAHAALLHVEPYEPIIDEVLNPGDILYLPIGYPHNGVSLTESLSYSVGFRTPSSQELLSGFADYVLDNVPKGIFYQDPDLQLTDQPYQIQRNEIERLKAQMMQLINNDDLFVDWFGKQTTHPMHELNIIPLDPPYSLDELVEEIESDAQLIRVPSIRIFKIGDQGFVHGEKIELPERYIDLLCQKSVLTVDDLHDDVLLKGLLDFVNKGYWYFE</sequence>
<dbReference type="PANTHER" id="PTHR13096">
    <property type="entry name" value="MINA53 MYC INDUCED NUCLEAR ANTIGEN"/>
    <property type="match status" value="1"/>
</dbReference>
<dbReference type="Proteomes" id="UP001500171">
    <property type="component" value="Unassembled WGS sequence"/>
</dbReference>
<dbReference type="InterPro" id="IPR039994">
    <property type="entry name" value="NO66-like"/>
</dbReference>
<dbReference type="PROSITE" id="PS51184">
    <property type="entry name" value="JMJC"/>
    <property type="match status" value="1"/>
</dbReference>
<dbReference type="InterPro" id="IPR046799">
    <property type="entry name" value="ROXA-like_wH"/>
</dbReference>
<evidence type="ECO:0000313" key="7">
    <source>
        <dbReference type="EMBL" id="GAA5105819.1"/>
    </source>
</evidence>
<keyword evidence="4" id="KW-0560">Oxidoreductase</keyword>
<proteinExistence type="predicted"/>
<dbReference type="InterPro" id="IPR003347">
    <property type="entry name" value="JmjC_dom"/>
</dbReference>
<reference evidence="8" key="1">
    <citation type="journal article" date="2019" name="Int. J. Syst. Evol. Microbiol.">
        <title>The Global Catalogue of Microorganisms (GCM) 10K type strain sequencing project: providing services to taxonomists for standard genome sequencing and annotation.</title>
        <authorList>
            <consortium name="The Broad Institute Genomics Platform"/>
            <consortium name="The Broad Institute Genome Sequencing Center for Infectious Disease"/>
            <person name="Wu L."/>
            <person name="Ma J."/>
        </authorList>
    </citation>
    <scope>NUCLEOTIDE SEQUENCE [LARGE SCALE GENOMIC DNA]</scope>
    <source>
        <strain evidence="8">JCM 18050</strain>
    </source>
</reference>
<dbReference type="Gene3D" id="3.40.366.30">
    <property type="entry name" value="50S ribosomal protein L16 arginine hydroxylase, Chain A, Domain 2"/>
    <property type="match status" value="1"/>
</dbReference>
<comment type="caution">
    <text evidence="7">The sequence shown here is derived from an EMBL/GenBank/DDBJ whole genome shotgun (WGS) entry which is preliminary data.</text>
</comment>
<gene>
    <name evidence="7" type="ORF">GCM10023211_04960</name>
</gene>
<protein>
    <submittedName>
        <fullName evidence="7">Cupin domain-containing protein</fullName>
    </submittedName>
</protein>
<dbReference type="RefSeq" id="WP_345488458.1">
    <property type="nucleotide sequence ID" value="NZ_BAABHY010000001.1"/>
</dbReference>
<dbReference type="SUPFAM" id="SSF51197">
    <property type="entry name" value="Clavaminate synthase-like"/>
    <property type="match status" value="1"/>
</dbReference>
<keyword evidence="8" id="KW-1185">Reference proteome</keyword>
<evidence type="ECO:0000256" key="5">
    <source>
        <dbReference type="ARBA" id="ARBA00023004"/>
    </source>
</evidence>
<evidence type="ECO:0000313" key="8">
    <source>
        <dbReference type="Proteomes" id="UP001500171"/>
    </source>
</evidence>
<accession>A0ABP9N074</accession>